<reference evidence="2" key="1">
    <citation type="submission" date="2023-04" db="EMBL/GenBank/DDBJ databases">
        <title>Ambrosiozyma monospora NBRC 1965.</title>
        <authorList>
            <person name="Ichikawa N."/>
            <person name="Sato H."/>
            <person name="Tonouchi N."/>
        </authorList>
    </citation>
    <scope>NUCLEOTIDE SEQUENCE</scope>
    <source>
        <strain evidence="2">NBRC 1965</strain>
    </source>
</reference>
<evidence type="ECO:0000313" key="2">
    <source>
        <dbReference type="EMBL" id="GMG20318.1"/>
    </source>
</evidence>
<organism evidence="2 3">
    <name type="scientific">Ambrosiozyma monospora</name>
    <name type="common">Yeast</name>
    <name type="synonym">Endomycopsis monosporus</name>
    <dbReference type="NCBI Taxonomy" id="43982"/>
    <lineage>
        <taxon>Eukaryota</taxon>
        <taxon>Fungi</taxon>
        <taxon>Dikarya</taxon>
        <taxon>Ascomycota</taxon>
        <taxon>Saccharomycotina</taxon>
        <taxon>Pichiomycetes</taxon>
        <taxon>Pichiales</taxon>
        <taxon>Pichiaceae</taxon>
        <taxon>Ambrosiozyma</taxon>
    </lineage>
</organism>
<feature type="compositionally biased region" description="Low complexity" evidence="1">
    <location>
        <begin position="8"/>
        <end position="24"/>
    </location>
</feature>
<keyword evidence="3" id="KW-1185">Reference proteome</keyword>
<protein>
    <submittedName>
        <fullName evidence="2">Unnamed protein product</fullName>
    </submittedName>
</protein>
<feature type="region of interest" description="Disordered" evidence="1">
    <location>
        <begin position="1"/>
        <end position="200"/>
    </location>
</feature>
<name>A0A9W7DDI9_AMBMO</name>
<gene>
    <name evidence="2" type="ORF">Amon01_000114500</name>
</gene>
<evidence type="ECO:0000256" key="1">
    <source>
        <dbReference type="SAM" id="MobiDB-lite"/>
    </source>
</evidence>
<comment type="caution">
    <text evidence="2">The sequence shown here is derived from an EMBL/GenBank/DDBJ whole genome shotgun (WGS) entry which is preliminary data.</text>
</comment>
<feature type="compositionally biased region" description="Low complexity" evidence="1">
    <location>
        <begin position="113"/>
        <end position="135"/>
    </location>
</feature>
<sequence>MPPFQNGSSTPTSNSSNTFRNNPNLKPEGIPSPVTTSTTSTGNTASSSTGGTSGGSNGMSTPYLMTQGYTAAGSGSTLDPRKMSIKRTPTSTNPVPMITKLDELETVSEDGDGSNSNNNVGGFGNRSSSNNNGANPYGYHSNRNSAATAGSGSNLGSAGPSSPGFENHPQSPSRSGSSASISAAVGAVGRRVMSLRKNKD</sequence>
<evidence type="ECO:0000313" key="3">
    <source>
        <dbReference type="Proteomes" id="UP001165063"/>
    </source>
</evidence>
<dbReference type="EMBL" id="BSXU01000342">
    <property type="protein sequence ID" value="GMG20318.1"/>
    <property type="molecule type" value="Genomic_DNA"/>
</dbReference>
<dbReference type="AlphaFoldDB" id="A0A9W7DDI9"/>
<feature type="compositionally biased region" description="Polar residues" evidence="1">
    <location>
        <begin position="63"/>
        <end position="77"/>
    </location>
</feature>
<feature type="compositionally biased region" description="Low complexity" evidence="1">
    <location>
        <begin position="171"/>
        <end position="190"/>
    </location>
</feature>
<feature type="compositionally biased region" description="Low complexity" evidence="1">
    <location>
        <begin position="35"/>
        <end position="50"/>
    </location>
</feature>
<feature type="compositionally biased region" description="Polar residues" evidence="1">
    <location>
        <begin position="141"/>
        <end position="160"/>
    </location>
</feature>
<dbReference type="Proteomes" id="UP001165063">
    <property type="component" value="Unassembled WGS sequence"/>
</dbReference>
<proteinExistence type="predicted"/>
<accession>A0A9W7DDI9</accession>